<evidence type="ECO:0000259" key="7">
    <source>
        <dbReference type="Pfam" id="PF01435"/>
    </source>
</evidence>
<keyword evidence="5" id="KW-0862">Zinc</keyword>
<protein>
    <recommendedName>
        <fullName evidence="7">Peptidase M48 domain-containing protein</fullName>
    </recommendedName>
</protein>
<evidence type="ECO:0000256" key="1">
    <source>
        <dbReference type="ARBA" id="ARBA00001947"/>
    </source>
</evidence>
<gene>
    <name evidence="8" type="ORF">DIZ79_11755</name>
</gene>
<dbReference type="GO" id="GO:0016020">
    <property type="term" value="C:membrane"/>
    <property type="evidence" value="ECO:0007669"/>
    <property type="project" value="TreeGrafter"/>
</dbReference>
<sequence>MSIKRRLMIPLLGLCIPLLFSGASHGGIGDFFTSVKETVGSAVGSVGRAVGLSDRTSGLEGTLLDQLTAEQDAEEAAMETEQSAGDSGGFQQDILLLRRAGEGVAQLSELEKYLNGVKDKLLTAWPGRKIQTHVYISPSPDFAAQALPNGVISIPLGTLLKLKNEDQLAALLGHELSHLILEHHQKDTLSVVSERLLDYSDLYLQVAVGKGKAGAADYAKLKVADWALKNAFFPNWNRGQENEADYLGADLLIRAGYNGDAMLEVLKLIEFTAQKRVEFVERNPVVTTQSPKGSPKLKIDFNQLLSNVSDDLKDQLSHSHEDAKERRKQIRKYVRASHPDRARPAFIEKPFLKVMKSVSSRKFIACYKHAYEANDLMLQAKEKPGILTKAAASGLKGISGSCSDDPYTRMVMFQVRYYQNKGKSAVTNLTKAYKSGQAPYNTYTMLSDIAYKKGEFKTSLVFQQALSETFKEDVEYLPRMIATRQKLGQKASELSLLCIATGKAKLITRCDEAKKGMWRPAI</sequence>
<evidence type="ECO:0000256" key="6">
    <source>
        <dbReference type="ARBA" id="ARBA00023049"/>
    </source>
</evidence>
<dbReference type="PANTHER" id="PTHR22726">
    <property type="entry name" value="METALLOENDOPEPTIDASE OMA1"/>
    <property type="match status" value="1"/>
</dbReference>
<evidence type="ECO:0000313" key="9">
    <source>
        <dbReference type="Proteomes" id="UP000255508"/>
    </source>
</evidence>
<evidence type="ECO:0000256" key="4">
    <source>
        <dbReference type="ARBA" id="ARBA00022801"/>
    </source>
</evidence>
<dbReference type="GO" id="GO:0004222">
    <property type="term" value="F:metalloendopeptidase activity"/>
    <property type="evidence" value="ECO:0007669"/>
    <property type="project" value="InterPro"/>
</dbReference>
<keyword evidence="3" id="KW-0479">Metal-binding</keyword>
<proteinExistence type="predicted"/>
<dbReference type="Proteomes" id="UP000255508">
    <property type="component" value="Unassembled WGS sequence"/>
</dbReference>
<keyword evidence="6" id="KW-0482">Metalloprotease</keyword>
<feature type="domain" description="Peptidase M48" evidence="7">
    <location>
        <begin position="133"/>
        <end position="332"/>
    </location>
</feature>
<dbReference type="Gene3D" id="3.30.2010.10">
    <property type="entry name" value="Metalloproteases ('zincins'), catalytic domain"/>
    <property type="match status" value="1"/>
</dbReference>
<dbReference type="AlphaFoldDB" id="A0A370DVF6"/>
<accession>A0A370DVF6</accession>
<dbReference type="InterPro" id="IPR051156">
    <property type="entry name" value="Mito/Outer_Membr_Metalloprot"/>
</dbReference>
<reference evidence="8 9" key="1">
    <citation type="journal article" date="2018" name="ISME J.">
        <title>Endosymbiont genomes yield clues of tubeworm success.</title>
        <authorList>
            <person name="Li Y."/>
            <person name="Liles M.R."/>
            <person name="Halanych K.M."/>
        </authorList>
    </citation>
    <scope>NUCLEOTIDE SEQUENCE [LARGE SCALE GENOMIC DNA]</scope>
    <source>
        <strain evidence="8">A1422</strain>
    </source>
</reference>
<evidence type="ECO:0000256" key="3">
    <source>
        <dbReference type="ARBA" id="ARBA00022723"/>
    </source>
</evidence>
<name>A0A370DVF6_9GAMM</name>
<dbReference type="GO" id="GO:0051603">
    <property type="term" value="P:proteolysis involved in protein catabolic process"/>
    <property type="evidence" value="ECO:0007669"/>
    <property type="project" value="TreeGrafter"/>
</dbReference>
<keyword evidence="2" id="KW-0645">Protease</keyword>
<dbReference type="Pfam" id="PF01435">
    <property type="entry name" value="Peptidase_M48"/>
    <property type="match status" value="1"/>
</dbReference>
<evidence type="ECO:0000256" key="5">
    <source>
        <dbReference type="ARBA" id="ARBA00022833"/>
    </source>
</evidence>
<dbReference type="EMBL" id="QFXD01000214">
    <property type="protein sequence ID" value="RDH89528.1"/>
    <property type="molecule type" value="Genomic_DNA"/>
</dbReference>
<dbReference type="GO" id="GO:0046872">
    <property type="term" value="F:metal ion binding"/>
    <property type="evidence" value="ECO:0007669"/>
    <property type="project" value="UniProtKB-KW"/>
</dbReference>
<comment type="cofactor">
    <cofactor evidence="1">
        <name>Zn(2+)</name>
        <dbReference type="ChEBI" id="CHEBI:29105"/>
    </cofactor>
</comment>
<evidence type="ECO:0000313" key="8">
    <source>
        <dbReference type="EMBL" id="RDH89528.1"/>
    </source>
</evidence>
<organism evidence="8 9">
    <name type="scientific">endosymbiont of Lamellibrachia luymesi</name>
    <dbReference type="NCBI Taxonomy" id="2200907"/>
    <lineage>
        <taxon>Bacteria</taxon>
        <taxon>Pseudomonadati</taxon>
        <taxon>Pseudomonadota</taxon>
        <taxon>Gammaproteobacteria</taxon>
        <taxon>sulfur-oxidizing symbionts</taxon>
    </lineage>
</organism>
<evidence type="ECO:0000256" key="2">
    <source>
        <dbReference type="ARBA" id="ARBA00022670"/>
    </source>
</evidence>
<dbReference type="PANTHER" id="PTHR22726:SF24">
    <property type="entry name" value="M48 FAMILY METALLOPEPTIDASE"/>
    <property type="match status" value="1"/>
</dbReference>
<dbReference type="InterPro" id="IPR001915">
    <property type="entry name" value="Peptidase_M48"/>
</dbReference>
<keyword evidence="4" id="KW-0378">Hydrolase</keyword>
<dbReference type="CDD" id="cd07324">
    <property type="entry name" value="M48C_Oma1-like"/>
    <property type="match status" value="1"/>
</dbReference>
<comment type="caution">
    <text evidence="8">The sequence shown here is derived from an EMBL/GenBank/DDBJ whole genome shotgun (WGS) entry which is preliminary data.</text>
</comment>